<dbReference type="Pfam" id="PF00884">
    <property type="entry name" value="Sulfatase"/>
    <property type="match status" value="1"/>
</dbReference>
<name>A0A8H6CXW3_9HYPO</name>
<sequence>MRLTHNTHETGSYGLTHGNNGFKTFNNVESAPLLFKNIGYKTVILGKLSKEEEKPFFLTIGFVDPHRRLGTRGGLGNVHDNYDSRLNDKVFKPEDVTVPSFLSDIPEALARNGLVDDTLVLFLSDNGPPFVNSKPTLFEAGVRLPFLMRAPGFTIPGNVNLNLVSYVDILPTFLDWAGHSNVPSKAGCVQRKGRFMRNRRFKYHRNICWKLDFPFAMDLYASRLWEGIQNASGDKEPMIGPQRLRDYICRPLEELLDLKNDPREIVNLAGNSEYTEVLKSMRDTLEICQKSISDLWL</sequence>
<dbReference type="Gene3D" id="3.40.720.10">
    <property type="entry name" value="Alkaline Phosphatase, subunit A"/>
    <property type="match status" value="2"/>
</dbReference>
<evidence type="ECO:0000256" key="2">
    <source>
        <dbReference type="ARBA" id="ARBA00022801"/>
    </source>
</evidence>
<keyword evidence="5" id="KW-1185">Reference proteome</keyword>
<evidence type="ECO:0000313" key="4">
    <source>
        <dbReference type="EMBL" id="KAF5696254.1"/>
    </source>
</evidence>
<dbReference type="PANTHER" id="PTHR42693:SF53">
    <property type="entry name" value="ENDO-4-O-SULFATASE"/>
    <property type="match status" value="1"/>
</dbReference>
<evidence type="ECO:0000256" key="1">
    <source>
        <dbReference type="ARBA" id="ARBA00008779"/>
    </source>
</evidence>
<dbReference type="SUPFAM" id="SSF53649">
    <property type="entry name" value="Alkaline phosphatase-like"/>
    <property type="match status" value="1"/>
</dbReference>
<feature type="domain" description="Sulfatase N-terminal" evidence="3">
    <location>
        <begin position="50"/>
        <end position="178"/>
    </location>
</feature>
<dbReference type="Proteomes" id="UP000544331">
    <property type="component" value="Unassembled WGS sequence"/>
</dbReference>
<evidence type="ECO:0000313" key="5">
    <source>
        <dbReference type="Proteomes" id="UP000544331"/>
    </source>
</evidence>
<proteinExistence type="inferred from homology"/>
<dbReference type="EMBL" id="JAAOAN010001238">
    <property type="protein sequence ID" value="KAF5696254.1"/>
    <property type="molecule type" value="Genomic_DNA"/>
</dbReference>
<dbReference type="GO" id="GO:0004065">
    <property type="term" value="F:arylsulfatase activity"/>
    <property type="evidence" value="ECO:0007669"/>
    <property type="project" value="TreeGrafter"/>
</dbReference>
<dbReference type="InterPro" id="IPR000917">
    <property type="entry name" value="Sulfatase_N"/>
</dbReference>
<reference evidence="4 5" key="1">
    <citation type="submission" date="2020-05" db="EMBL/GenBank/DDBJ databases">
        <title>Identification and distribution of gene clusters putatively required for synthesis of sphingolipid metabolism inhibitors in phylogenetically diverse species of the filamentous fungus Fusarium.</title>
        <authorList>
            <person name="Kim H.-S."/>
            <person name="Busman M."/>
            <person name="Brown D.W."/>
            <person name="Divon H."/>
            <person name="Uhlig S."/>
            <person name="Proctor R.H."/>
        </authorList>
    </citation>
    <scope>NUCLEOTIDE SEQUENCE [LARGE SCALE GENOMIC DNA]</scope>
    <source>
        <strain evidence="4 5">NRRL 66235</strain>
    </source>
</reference>
<dbReference type="OrthoDB" id="103349at2759"/>
<comment type="caution">
    <text evidence="4">The sequence shown here is derived from an EMBL/GenBank/DDBJ whole genome shotgun (WGS) entry which is preliminary data.</text>
</comment>
<dbReference type="AlphaFoldDB" id="A0A8H6CXW3"/>
<protein>
    <submittedName>
        <fullName evidence="4">N-sulfoglucosamine sulfohydrolase</fullName>
    </submittedName>
</protein>
<organism evidence="4 5">
    <name type="scientific">Fusarium mundagurra</name>
    <dbReference type="NCBI Taxonomy" id="1567541"/>
    <lineage>
        <taxon>Eukaryota</taxon>
        <taxon>Fungi</taxon>
        <taxon>Dikarya</taxon>
        <taxon>Ascomycota</taxon>
        <taxon>Pezizomycotina</taxon>
        <taxon>Sordariomycetes</taxon>
        <taxon>Hypocreomycetidae</taxon>
        <taxon>Hypocreales</taxon>
        <taxon>Nectriaceae</taxon>
        <taxon>Fusarium</taxon>
        <taxon>Fusarium fujikuroi species complex</taxon>
    </lineage>
</organism>
<dbReference type="InterPro" id="IPR017850">
    <property type="entry name" value="Alkaline_phosphatase_core_sf"/>
</dbReference>
<accession>A0A8H6CXW3</accession>
<comment type="similarity">
    <text evidence="1">Belongs to the sulfatase family.</text>
</comment>
<keyword evidence="2 4" id="KW-0378">Hydrolase</keyword>
<dbReference type="InterPro" id="IPR050738">
    <property type="entry name" value="Sulfatase"/>
</dbReference>
<evidence type="ECO:0000259" key="3">
    <source>
        <dbReference type="Pfam" id="PF00884"/>
    </source>
</evidence>
<dbReference type="PANTHER" id="PTHR42693">
    <property type="entry name" value="ARYLSULFATASE FAMILY MEMBER"/>
    <property type="match status" value="1"/>
</dbReference>
<gene>
    <name evidence="4" type="ORF">FMUND_15748</name>
</gene>